<dbReference type="PANTHER" id="PTHR48079">
    <property type="entry name" value="PROTEIN YEEZ"/>
    <property type="match status" value="1"/>
</dbReference>
<dbReference type="AlphaFoldDB" id="A0A3P2RCB2"/>
<dbReference type="InterPro" id="IPR036291">
    <property type="entry name" value="NAD(P)-bd_dom_sf"/>
</dbReference>
<dbReference type="GO" id="GO:0004029">
    <property type="term" value="F:aldehyde dehydrogenase (NAD+) activity"/>
    <property type="evidence" value="ECO:0007669"/>
    <property type="project" value="TreeGrafter"/>
</dbReference>
<name>A0A3P2RCB2_WEIVI</name>
<gene>
    <name evidence="2" type="ORF">D3P96_07635</name>
</gene>
<feature type="domain" description="NAD-dependent epimerase/dehydratase" evidence="1">
    <location>
        <begin position="4"/>
        <end position="208"/>
    </location>
</feature>
<dbReference type="InterPro" id="IPR001509">
    <property type="entry name" value="Epimerase_deHydtase"/>
</dbReference>
<organism evidence="2 3">
    <name type="scientific">Weissella viridescens</name>
    <name type="common">Lactobacillus viridescens</name>
    <dbReference type="NCBI Taxonomy" id="1629"/>
    <lineage>
        <taxon>Bacteria</taxon>
        <taxon>Bacillati</taxon>
        <taxon>Bacillota</taxon>
        <taxon>Bacilli</taxon>
        <taxon>Lactobacillales</taxon>
        <taxon>Lactobacillaceae</taxon>
        <taxon>Weissella</taxon>
    </lineage>
</organism>
<dbReference type="EMBL" id="RHGY01000010">
    <property type="protein sequence ID" value="RRG17416.1"/>
    <property type="molecule type" value="Genomic_DNA"/>
</dbReference>
<dbReference type="SUPFAM" id="SSF51735">
    <property type="entry name" value="NAD(P)-binding Rossmann-fold domains"/>
    <property type="match status" value="1"/>
</dbReference>
<dbReference type="PANTHER" id="PTHR48079:SF6">
    <property type="entry name" value="NAD(P)-BINDING DOMAIN-CONTAINING PROTEIN-RELATED"/>
    <property type="match status" value="1"/>
</dbReference>
<evidence type="ECO:0000259" key="1">
    <source>
        <dbReference type="Pfam" id="PF01370"/>
    </source>
</evidence>
<dbReference type="OrthoDB" id="112777at2"/>
<dbReference type="Gene3D" id="3.40.50.720">
    <property type="entry name" value="NAD(P)-binding Rossmann-like Domain"/>
    <property type="match status" value="1"/>
</dbReference>
<sequence length="307" mass="34615">MQTILGSNGQIGQELAKALYAEYTHDIRLVSRKPHQVHATDELVAADLLQYDQALQAIAGSEIVYFTVGLPYSLWDTQFRLILQNVIKASQVVGAKLVYFDNTYMYPKDDTVQVESTPIAPVGPNSTIRAEMTKMVLDAIETDNLEAVIVRAPEFYGPGQTQSITNSMLLDPIKQGKRGYIPVSRTTLRTLIWTPDASRAMALVGNTPTAYGQTWHLPTATSLSYQDMVQKAERILKHEVKTLTVPMWAFKVGSWFKPEIKNMSELLPRYQYDNVFNSDKFQKAFPDFEVTSIDQGLMQIFKEAHDI</sequence>
<comment type="caution">
    <text evidence="2">The sequence shown here is derived from an EMBL/GenBank/DDBJ whole genome shotgun (WGS) entry which is preliminary data.</text>
</comment>
<protein>
    <submittedName>
        <fullName evidence="2">NAD-dependent epimerase/dehydratase family protein</fullName>
    </submittedName>
</protein>
<dbReference type="Proteomes" id="UP000275836">
    <property type="component" value="Unassembled WGS sequence"/>
</dbReference>
<evidence type="ECO:0000313" key="2">
    <source>
        <dbReference type="EMBL" id="RRG17416.1"/>
    </source>
</evidence>
<dbReference type="Pfam" id="PF01370">
    <property type="entry name" value="Epimerase"/>
    <property type="match status" value="1"/>
</dbReference>
<dbReference type="InterPro" id="IPR051783">
    <property type="entry name" value="NAD(P)-dependent_oxidoreduct"/>
</dbReference>
<reference evidence="2 3" key="1">
    <citation type="submission" date="2018-10" db="EMBL/GenBank/DDBJ databases">
        <title>Draft genome sequence of Weissella viridescens UCO-SMC3.</title>
        <authorList>
            <person name="Garcia-Cancino A."/>
            <person name="Espinoza-Monje M."/>
            <person name="Albarracin L."/>
            <person name="Garcia-Castillo V."/>
            <person name="Campos-Martin J."/>
            <person name="Nakano Y."/>
            <person name="Guitierrez-Zamorano C."/>
            <person name="Ikeda-Ohtsubo W."/>
            <person name="Morita H."/>
            <person name="Kitazawa H."/>
            <person name="Villena J."/>
        </authorList>
    </citation>
    <scope>NUCLEOTIDE SEQUENCE [LARGE SCALE GENOMIC DNA]</scope>
    <source>
        <strain evidence="2 3">UCO-SMC3</strain>
    </source>
</reference>
<dbReference type="GO" id="GO:0005737">
    <property type="term" value="C:cytoplasm"/>
    <property type="evidence" value="ECO:0007669"/>
    <property type="project" value="TreeGrafter"/>
</dbReference>
<accession>A0A3P2RCB2</accession>
<proteinExistence type="predicted"/>
<dbReference type="RefSeq" id="WP_124943763.1">
    <property type="nucleotide sequence ID" value="NZ_RHGY01000010.1"/>
</dbReference>
<evidence type="ECO:0000313" key="3">
    <source>
        <dbReference type="Proteomes" id="UP000275836"/>
    </source>
</evidence>